<evidence type="ECO:0000256" key="1">
    <source>
        <dbReference type="SAM" id="MobiDB-lite"/>
    </source>
</evidence>
<gene>
    <name evidence="2" type="ORF">J1N35_021870</name>
</gene>
<feature type="compositionally biased region" description="Basic residues" evidence="1">
    <location>
        <begin position="30"/>
        <end position="41"/>
    </location>
</feature>
<evidence type="ECO:0000313" key="3">
    <source>
        <dbReference type="Proteomes" id="UP000828251"/>
    </source>
</evidence>
<comment type="caution">
    <text evidence="2">The sequence shown here is derived from an EMBL/GenBank/DDBJ whole genome shotgun (WGS) entry which is preliminary data.</text>
</comment>
<dbReference type="EMBL" id="JAIQCV010000007">
    <property type="protein sequence ID" value="KAH1082109.1"/>
    <property type="molecule type" value="Genomic_DNA"/>
</dbReference>
<accession>A0A9D3VGM4</accession>
<keyword evidence="3" id="KW-1185">Reference proteome</keyword>
<feature type="compositionally biased region" description="Polar residues" evidence="1">
    <location>
        <begin position="20"/>
        <end position="29"/>
    </location>
</feature>
<dbReference type="AlphaFoldDB" id="A0A9D3VGM4"/>
<evidence type="ECO:0000313" key="2">
    <source>
        <dbReference type="EMBL" id="KAH1082109.1"/>
    </source>
</evidence>
<name>A0A9D3VGM4_9ROSI</name>
<reference evidence="2 3" key="1">
    <citation type="journal article" date="2021" name="Plant Biotechnol. J.">
        <title>Multi-omics assisted identification of the key and species-specific regulatory components of drought-tolerant mechanisms in Gossypium stocksii.</title>
        <authorList>
            <person name="Yu D."/>
            <person name="Ke L."/>
            <person name="Zhang D."/>
            <person name="Wu Y."/>
            <person name="Sun Y."/>
            <person name="Mei J."/>
            <person name="Sun J."/>
            <person name="Sun Y."/>
        </authorList>
    </citation>
    <scope>NUCLEOTIDE SEQUENCE [LARGE SCALE GENOMIC DNA]</scope>
    <source>
        <strain evidence="3">cv. E1</strain>
        <tissue evidence="2">Leaf</tissue>
    </source>
</reference>
<dbReference type="OrthoDB" id="1302170at2759"/>
<feature type="region of interest" description="Disordered" evidence="1">
    <location>
        <begin position="17"/>
        <end position="42"/>
    </location>
</feature>
<proteinExistence type="predicted"/>
<organism evidence="2 3">
    <name type="scientific">Gossypium stocksii</name>
    <dbReference type="NCBI Taxonomy" id="47602"/>
    <lineage>
        <taxon>Eukaryota</taxon>
        <taxon>Viridiplantae</taxon>
        <taxon>Streptophyta</taxon>
        <taxon>Embryophyta</taxon>
        <taxon>Tracheophyta</taxon>
        <taxon>Spermatophyta</taxon>
        <taxon>Magnoliopsida</taxon>
        <taxon>eudicotyledons</taxon>
        <taxon>Gunneridae</taxon>
        <taxon>Pentapetalae</taxon>
        <taxon>rosids</taxon>
        <taxon>malvids</taxon>
        <taxon>Malvales</taxon>
        <taxon>Malvaceae</taxon>
        <taxon>Malvoideae</taxon>
        <taxon>Gossypium</taxon>
    </lineage>
</organism>
<dbReference type="Proteomes" id="UP000828251">
    <property type="component" value="Unassembled WGS sequence"/>
</dbReference>
<protein>
    <submittedName>
        <fullName evidence="2">Uncharacterized protein</fullName>
    </submittedName>
</protein>
<sequence>MSVETFVSGLLSDSVRCRTAHNNPSSPQSTKKRKQSLRRQRGIASRKVDVYGHQHRKPKGNKSTNKIKTINSKEVLTVGITQGIELQIGQWKGKKGFEVIHLDDYDFVLGLNFLDKINALLVPFTSCICILDVRQRQYIVSVSRDWKGGIKVLLTIQLVEDVHCGKNIGLVDRNATKTLLEMLEVWQIDMKLVELSVGLPPMKEMCCTLDFVGKVMMQIVQLKQVNNYE</sequence>